<dbReference type="Proteomes" id="UP000786811">
    <property type="component" value="Unassembled WGS sequence"/>
</dbReference>
<organism evidence="1 2">
    <name type="scientific">Cotesia congregata</name>
    <name type="common">Parasitoid wasp</name>
    <name type="synonym">Apanteles congregatus</name>
    <dbReference type="NCBI Taxonomy" id="51543"/>
    <lineage>
        <taxon>Eukaryota</taxon>
        <taxon>Metazoa</taxon>
        <taxon>Ecdysozoa</taxon>
        <taxon>Arthropoda</taxon>
        <taxon>Hexapoda</taxon>
        <taxon>Insecta</taxon>
        <taxon>Pterygota</taxon>
        <taxon>Neoptera</taxon>
        <taxon>Endopterygota</taxon>
        <taxon>Hymenoptera</taxon>
        <taxon>Apocrita</taxon>
        <taxon>Ichneumonoidea</taxon>
        <taxon>Braconidae</taxon>
        <taxon>Microgastrinae</taxon>
        <taxon>Cotesia</taxon>
    </lineage>
</organism>
<reference evidence="1" key="1">
    <citation type="submission" date="2021-04" db="EMBL/GenBank/DDBJ databases">
        <authorList>
            <person name="Chebbi M.A.C M."/>
        </authorList>
    </citation>
    <scope>NUCLEOTIDE SEQUENCE</scope>
</reference>
<sequence length="210" mass="25401">MYHQENLKKVRVILKRNNYPTKFIDCSINKFKSKHMDDRRDNLRADKQENRFRFPYIRGLSQNIMRCFRVTDWKPAFYNIKKVGDIYTSLKDKVKLRIGPRLFTKLIVVVACVHRVYQHRYSCEEKNKDKENQTALAAHHFSSDHNFDFENVKIIDSESNWWKRNISEMVQICLHDTVNCKPDTENLNCMYHGLIEKFKCNRKHPRRQME</sequence>
<accession>A0A8J2EIE9</accession>
<dbReference type="AlphaFoldDB" id="A0A8J2EIE9"/>
<gene>
    <name evidence="1" type="ORF">HICCMSTLAB_LOCUS2398</name>
</gene>
<keyword evidence="2" id="KW-1185">Reference proteome</keyword>
<dbReference type="OrthoDB" id="8963429at2759"/>
<evidence type="ECO:0000313" key="1">
    <source>
        <dbReference type="EMBL" id="CAG5077204.1"/>
    </source>
</evidence>
<dbReference type="EMBL" id="CAJNRD030001117">
    <property type="protein sequence ID" value="CAG5077204.1"/>
    <property type="molecule type" value="Genomic_DNA"/>
</dbReference>
<proteinExistence type="predicted"/>
<comment type="caution">
    <text evidence="1">The sequence shown here is derived from an EMBL/GenBank/DDBJ whole genome shotgun (WGS) entry which is preliminary data.</text>
</comment>
<protein>
    <submittedName>
        <fullName evidence="1">Uncharacterized protein</fullName>
    </submittedName>
</protein>
<name>A0A8J2EIE9_COTCN</name>
<evidence type="ECO:0000313" key="2">
    <source>
        <dbReference type="Proteomes" id="UP000786811"/>
    </source>
</evidence>